<protein>
    <submittedName>
        <fullName evidence="1">Uncharacterized protein</fullName>
    </submittedName>
</protein>
<evidence type="ECO:0000313" key="1">
    <source>
        <dbReference type="EMBL" id="PNP93634.1"/>
    </source>
</evidence>
<proteinExistence type="predicted"/>
<reference evidence="1 2" key="1">
    <citation type="submission" date="2017-03" db="EMBL/GenBank/DDBJ databases">
        <authorList>
            <person name="Afonso C.L."/>
            <person name="Miller P.J."/>
            <person name="Scott M.A."/>
            <person name="Spackman E."/>
            <person name="Goraichik I."/>
            <person name="Dimitrov K.M."/>
            <person name="Suarez D.L."/>
            <person name="Swayne D.E."/>
        </authorList>
    </citation>
    <scope>NUCLEOTIDE SEQUENCE [LARGE SCALE GENOMIC DNA]</scope>
    <source>
        <strain evidence="1 2">DNF00076</strain>
    </source>
</reference>
<dbReference type="AlphaFoldDB" id="A0A2K0XGH1"/>
<gene>
    <name evidence="1" type="ORF">BFS16_09440</name>
</gene>
<organism evidence="1 2">
    <name type="scientific">Hoylesella timonensis</name>
    <dbReference type="NCBI Taxonomy" id="386414"/>
    <lineage>
        <taxon>Bacteria</taxon>
        <taxon>Pseudomonadati</taxon>
        <taxon>Bacteroidota</taxon>
        <taxon>Bacteroidia</taxon>
        <taxon>Bacteroidales</taxon>
        <taxon>Prevotellaceae</taxon>
        <taxon>Hoylesella</taxon>
    </lineage>
</organism>
<comment type="caution">
    <text evidence="1">The sequence shown here is derived from an EMBL/GenBank/DDBJ whole genome shotgun (WGS) entry which is preliminary data.</text>
</comment>
<dbReference type="EMBL" id="NBAX01000007">
    <property type="protein sequence ID" value="PNP93634.1"/>
    <property type="molecule type" value="Genomic_DNA"/>
</dbReference>
<name>A0A2K0XGH1_9BACT</name>
<dbReference type="Proteomes" id="UP000236634">
    <property type="component" value="Unassembled WGS sequence"/>
</dbReference>
<sequence>MHLIILRLDRNVSIGTIKNNKILELLRNKNLSNLLRYWDSVVFTSLPQSYPTLIINDLHLCGTKMFPQFE</sequence>
<accession>A0A2K0XGH1</accession>
<evidence type="ECO:0000313" key="2">
    <source>
        <dbReference type="Proteomes" id="UP000236634"/>
    </source>
</evidence>